<dbReference type="InterPro" id="IPR000073">
    <property type="entry name" value="AB_hydrolase_1"/>
</dbReference>
<dbReference type="GO" id="GO:0016020">
    <property type="term" value="C:membrane"/>
    <property type="evidence" value="ECO:0007669"/>
    <property type="project" value="TreeGrafter"/>
</dbReference>
<comment type="caution">
    <text evidence="3">The sequence shown here is derived from an EMBL/GenBank/DDBJ whole genome shotgun (WGS) entry which is preliminary data.</text>
</comment>
<sequence>MRVMAQVQSNTVQLNTVQLGNNRHPLVMLHGWGQNLQSLQPMGELLATRSQVHIIDLPGFGKSPPPPEDWDTANYADRIYQYLQEQGIESADMLGHSFGGRVSIRLAHKYPHKVRSITLINAGGLQRQRTLQQSMRSQWVRNMRNAFKISPLYRDALLTWHTQKYGSRDYLNAGAMRGTLVKTVSEDLTELARHISVPVLLLWGEADTETPVEMGHRYHTLFANSELITIPHRDHFMFQAEGSHLCSYYVDKFLAQLSSKELSK</sequence>
<organism evidence="3 4">
    <name type="scientific">Chamaesiphon polymorphus CCALA 037</name>
    <dbReference type="NCBI Taxonomy" id="2107692"/>
    <lineage>
        <taxon>Bacteria</taxon>
        <taxon>Bacillati</taxon>
        <taxon>Cyanobacteriota</taxon>
        <taxon>Cyanophyceae</taxon>
        <taxon>Gomontiellales</taxon>
        <taxon>Chamaesiphonaceae</taxon>
        <taxon>Chamaesiphon</taxon>
    </lineage>
</organism>
<evidence type="ECO:0000256" key="1">
    <source>
        <dbReference type="ARBA" id="ARBA00022801"/>
    </source>
</evidence>
<dbReference type="Proteomes" id="UP000238937">
    <property type="component" value="Unassembled WGS sequence"/>
</dbReference>
<dbReference type="EMBL" id="PVWO01000065">
    <property type="protein sequence ID" value="PSB57713.1"/>
    <property type="molecule type" value="Genomic_DNA"/>
</dbReference>
<evidence type="ECO:0000313" key="3">
    <source>
        <dbReference type="EMBL" id="PSB57713.1"/>
    </source>
</evidence>
<dbReference type="Gene3D" id="3.40.50.1820">
    <property type="entry name" value="alpha/beta hydrolase"/>
    <property type="match status" value="1"/>
</dbReference>
<dbReference type="AlphaFoldDB" id="A0A2T1GJ01"/>
<dbReference type="PANTHER" id="PTHR43798:SF31">
    <property type="entry name" value="AB HYDROLASE SUPERFAMILY PROTEIN YCLE"/>
    <property type="match status" value="1"/>
</dbReference>
<dbReference type="GO" id="GO:0016787">
    <property type="term" value="F:hydrolase activity"/>
    <property type="evidence" value="ECO:0007669"/>
    <property type="project" value="UniProtKB-KW"/>
</dbReference>
<dbReference type="PRINTS" id="PR00111">
    <property type="entry name" value="ABHYDROLASE"/>
</dbReference>
<proteinExistence type="predicted"/>
<accession>A0A2T1GJ01</accession>
<reference evidence="3 4" key="1">
    <citation type="submission" date="2018-03" db="EMBL/GenBank/DDBJ databases">
        <title>The ancient ancestry and fast evolution of plastids.</title>
        <authorList>
            <person name="Moore K.R."/>
            <person name="Magnabosco C."/>
            <person name="Momper L."/>
            <person name="Gold D.A."/>
            <person name="Bosak T."/>
            <person name="Fournier G.P."/>
        </authorList>
    </citation>
    <scope>NUCLEOTIDE SEQUENCE [LARGE SCALE GENOMIC DNA]</scope>
    <source>
        <strain evidence="3 4">CCALA 037</strain>
    </source>
</reference>
<dbReference type="SUPFAM" id="SSF53474">
    <property type="entry name" value="alpha/beta-Hydrolases"/>
    <property type="match status" value="1"/>
</dbReference>
<evidence type="ECO:0000313" key="4">
    <source>
        <dbReference type="Proteomes" id="UP000238937"/>
    </source>
</evidence>
<name>A0A2T1GJ01_9CYAN</name>
<evidence type="ECO:0000259" key="2">
    <source>
        <dbReference type="Pfam" id="PF00561"/>
    </source>
</evidence>
<dbReference type="InterPro" id="IPR029058">
    <property type="entry name" value="AB_hydrolase_fold"/>
</dbReference>
<keyword evidence="1" id="KW-0378">Hydrolase</keyword>
<dbReference type="PANTHER" id="PTHR43798">
    <property type="entry name" value="MONOACYLGLYCEROL LIPASE"/>
    <property type="match status" value="1"/>
</dbReference>
<keyword evidence="4" id="KW-1185">Reference proteome</keyword>
<feature type="domain" description="AB hydrolase-1" evidence="2">
    <location>
        <begin position="25"/>
        <end position="237"/>
    </location>
</feature>
<gene>
    <name evidence="3" type="ORF">C7B77_07455</name>
</gene>
<dbReference type="InterPro" id="IPR050266">
    <property type="entry name" value="AB_hydrolase_sf"/>
</dbReference>
<protein>
    <recommendedName>
        <fullName evidence="2">AB hydrolase-1 domain-containing protein</fullName>
    </recommendedName>
</protein>
<dbReference type="Pfam" id="PF00561">
    <property type="entry name" value="Abhydrolase_1"/>
    <property type="match status" value="1"/>
</dbReference>